<dbReference type="GO" id="GO:0008932">
    <property type="term" value="F:lytic endotransglycosylase activity"/>
    <property type="evidence" value="ECO:0007669"/>
    <property type="project" value="UniProtKB-UniRule"/>
</dbReference>
<organism evidence="7">
    <name type="scientific">Polaromonas hydrogenivorans</name>
    <dbReference type="NCBI Taxonomy" id="335476"/>
    <lineage>
        <taxon>Bacteria</taxon>
        <taxon>Pseudomonadati</taxon>
        <taxon>Pseudomonadota</taxon>
        <taxon>Betaproteobacteria</taxon>
        <taxon>Burkholderiales</taxon>
        <taxon>Comamonadaceae</taxon>
        <taxon>Polaromonas</taxon>
    </lineage>
</organism>
<dbReference type="GO" id="GO:0071555">
    <property type="term" value="P:cell wall organization"/>
    <property type="evidence" value="ECO:0007669"/>
    <property type="project" value="UniProtKB-KW"/>
</dbReference>
<dbReference type="PANTHER" id="PTHR34183">
    <property type="entry name" value="ENDOLYTIC PEPTIDOGLYCAN TRANSGLYCOSYLASE RLPA"/>
    <property type="match status" value="1"/>
</dbReference>
<dbReference type="GO" id="GO:0000270">
    <property type="term" value="P:peptidoglycan metabolic process"/>
    <property type="evidence" value="ECO:0007669"/>
    <property type="project" value="UniProtKB-UniRule"/>
</dbReference>
<reference evidence="7" key="1">
    <citation type="submission" date="2024-05" db="EMBL/GenBank/DDBJ databases">
        <authorList>
            <person name="Bunk B."/>
            <person name="Swiderski J."/>
            <person name="Sproer C."/>
            <person name="Thiel V."/>
        </authorList>
    </citation>
    <scope>NUCLEOTIDE SEQUENCE</scope>
    <source>
        <strain evidence="7">DSM 17735</strain>
    </source>
</reference>
<name>A0AAU7LS20_9BURK</name>
<feature type="compositionally biased region" description="Basic residues" evidence="5">
    <location>
        <begin position="225"/>
        <end position="239"/>
    </location>
</feature>
<dbReference type="CDD" id="cd22268">
    <property type="entry name" value="DPBB_RlpA-like"/>
    <property type="match status" value="1"/>
</dbReference>
<comment type="similarity">
    <text evidence="3 4">Belongs to the RlpA family.</text>
</comment>
<dbReference type="InterPro" id="IPR009009">
    <property type="entry name" value="RlpA-like_DPBB"/>
</dbReference>
<feature type="domain" description="RlpA-like protein double-psi beta-barrel" evidence="6">
    <location>
        <begin position="119"/>
        <end position="206"/>
    </location>
</feature>
<dbReference type="Pfam" id="PF03330">
    <property type="entry name" value="DPBB_1"/>
    <property type="match status" value="1"/>
</dbReference>
<feature type="region of interest" description="Disordered" evidence="5">
    <location>
        <begin position="218"/>
        <end position="239"/>
    </location>
</feature>
<feature type="chain" id="PRO_5043070253" description="Endolytic peptidoglycan transglycosylase RlpA" evidence="3">
    <location>
        <begin position="34"/>
        <end position="239"/>
    </location>
</feature>
<evidence type="ECO:0000256" key="3">
    <source>
        <dbReference type="HAMAP-Rule" id="MF_02071"/>
    </source>
</evidence>
<feature type="signal peptide" evidence="3">
    <location>
        <begin position="1"/>
        <end position="33"/>
    </location>
</feature>
<comment type="function">
    <text evidence="3">Lytic transglycosylase with a strong preference for naked glycan strands that lack stem peptides.</text>
</comment>
<dbReference type="HAMAP" id="MF_02071">
    <property type="entry name" value="RlpA"/>
    <property type="match status" value="1"/>
</dbReference>
<feature type="region of interest" description="Disordered" evidence="5">
    <location>
        <begin position="35"/>
        <end position="68"/>
    </location>
</feature>
<keyword evidence="1 3" id="KW-0456">Lyase</keyword>
<dbReference type="Gene3D" id="2.40.40.10">
    <property type="entry name" value="RlpA-like domain"/>
    <property type="match status" value="1"/>
</dbReference>
<keyword evidence="3" id="KW-0732">Signal</keyword>
<dbReference type="RefSeq" id="WP_349278688.1">
    <property type="nucleotide sequence ID" value="NZ_CBCSCU010000045.1"/>
</dbReference>
<evidence type="ECO:0000256" key="2">
    <source>
        <dbReference type="ARBA" id="ARBA00023316"/>
    </source>
</evidence>
<evidence type="ECO:0000256" key="5">
    <source>
        <dbReference type="SAM" id="MobiDB-lite"/>
    </source>
</evidence>
<dbReference type="EC" id="4.2.2.-" evidence="3"/>
<gene>
    <name evidence="3" type="primary">rlpA</name>
    <name evidence="7" type="ORF">ABLV49_18315</name>
</gene>
<dbReference type="NCBIfam" id="TIGR00413">
    <property type="entry name" value="rlpA"/>
    <property type="match status" value="1"/>
</dbReference>
<dbReference type="InterPro" id="IPR036908">
    <property type="entry name" value="RlpA-like_sf"/>
</dbReference>
<evidence type="ECO:0000256" key="4">
    <source>
        <dbReference type="RuleBase" id="RU003495"/>
    </source>
</evidence>
<evidence type="ECO:0000313" key="7">
    <source>
        <dbReference type="EMBL" id="XBP69808.1"/>
    </source>
</evidence>
<dbReference type="PANTHER" id="PTHR34183:SF1">
    <property type="entry name" value="ENDOLYTIC PEPTIDOGLYCAN TRANSGLYCOSYLASE RLPA"/>
    <property type="match status" value="1"/>
</dbReference>
<dbReference type="InterPro" id="IPR034718">
    <property type="entry name" value="RlpA"/>
</dbReference>
<dbReference type="SUPFAM" id="SSF50685">
    <property type="entry name" value="Barwin-like endoglucanases"/>
    <property type="match status" value="1"/>
</dbReference>
<evidence type="ECO:0000256" key="1">
    <source>
        <dbReference type="ARBA" id="ARBA00023239"/>
    </source>
</evidence>
<sequence precursor="true">MAGLVFASRGGALKCWLAAGLLALMAGCTTLPAPTAAPHPAPALSPAESSALASPSTPAAATPPAPPHPSRLADFIARRFRKQVEAPPPAAPAEAPAVPDVPVDEKYRLTGAAALELERGHASWYGAQFHGRRTASGENYDKYALTAAHKTLPFGTIVRVRSLALGREVDVRINDRGPFSPGRVIDVSQAAAEALGLMGAGVAEVSLNVADTLDNAALAPGQLKKNGKAPRRSARTHRR</sequence>
<dbReference type="InterPro" id="IPR012997">
    <property type="entry name" value="RplA"/>
</dbReference>
<proteinExistence type="inferred from homology"/>
<protein>
    <recommendedName>
        <fullName evidence="3">Endolytic peptidoglycan transglycosylase RlpA</fullName>
        <ecNumber evidence="3">4.2.2.-</ecNumber>
    </recommendedName>
</protein>
<keyword evidence="2 3" id="KW-0961">Cell wall biogenesis/degradation</keyword>
<accession>A0AAU7LS20</accession>
<dbReference type="AlphaFoldDB" id="A0AAU7LS20"/>
<dbReference type="EMBL" id="CP157675">
    <property type="protein sequence ID" value="XBP69808.1"/>
    <property type="molecule type" value="Genomic_DNA"/>
</dbReference>
<feature type="compositionally biased region" description="Low complexity" evidence="5">
    <location>
        <begin position="44"/>
        <end position="60"/>
    </location>
</feature>
<evidence type="ECO:0000259" key="6">
    <source>
        <dbReference type="Pfam" id="PF03330"/>
    </source>
</evidence>